<protein>
    <submittedName>
        <fullName evidence="2">Uncharacterized protein</fullName>
    </submittedName>
</protein>
<feature type="compositionally biased region" description="Basic and acidic residues" evidence="1">
    <location>
        <begin position="60"/>
        <end position="72"/>
    </location>
</feature>
<name>A0A7S2TGN8_9EUKA</name>
<evidence type="ECO:0000313" key="2">
    <source>
        <dbReference type="EMBL" id="CAD9748768.1"/>
    </source>
</evidence>
<evidence type="ECO:0000256" key="1">
    <source>
        <dbReference type="SAM" id="MobiDB-lite"/>
    </source>
</evidence>
<reference evidence="2" key="1">
    <citation type="submission" date="2021-01" db="EMBL/GenBank/DDBJ databases">
        <authorList>
            <person name="Corre E."/>
            <person name="Pelletier E."/>
            <person name="Niang G."/>
            <person name="Scheremetjew M."/>
            <person name="Finn R."/>
            <person name="Kale V."/>
            <person name="Holt S."/>
            <person name="Cochrane G."/>
            <person name="Meng A."/>
            <person name="Brown T."/>
            <person name="Cohen L."/>
        </authorList>
    </citation>
    <scope>NUCLEOTIDE SEQUENCE</scope>
    <source>
        <strain evidence="2">CCMP622</strain>
    </source>
</reference>
<feature type="region of interest" description="Disordered" evidence="1">
    <location>
        <begin position="59"/>
        <end position="96"/>
    </location>
</feature>
<dbReference type="AlphaFoldDB" id="A0A7S2TGN8"/>
<proteinExistence type="predicted"/>
<organism evidence="2">
    <name type="scientific">Lotharella oceanica</name>
    <dbReference type="NCBI Taxonomy" id="641309"/>
    <lineage>
        <taxon>Eukaryota</taxon>
        <taxon>Sar</taxon>
        <taxon>Rhizaria</taxon>
        <taxon>Cercozoa</taxon>
        <taxon>Chlorarachniophyceae</taxon>
        <taxon>Lotharella</taxon>
    </lineage>
</organism>
<feature type="compositionally biased region" description="Basic residues" evidence="1">
    <location>
        <begin position="73"/>
        <end position="94"/>
    </location>
</feature>
<dbReference type="EMBL" id="HBHP01003795">
    <property type="protein sequence ID" value="CAD9748768.1"/>
    <property type="molecule type" value="Transcribed_RNA"/>
</dbReference>
<gene>
    <name evidence="2" type="ORF">LSP00402_LOCUS2397</name>
</gene>
<accession>A0A7S2TGN8</accession>
<sequence>MFLEKTVGSPIVGHSIAGPIEKGYLSWPQVGKHVSFDGRWLHGAPEELTHAFPPVLKESVSGDRIKTGETKSTKQRNPAKSKRQQGKRSRKSIARLKSSSQRITFLVNVWLNHKPEYAKRMGCHLQRKLSPALHRAPIQFREHKFEELKQNSFPNGNSGGKSSLKLTWPIAQSTTRPADVSLLLPNSARVSVVSGGVMVASGYGCLALNFRKSEAQVLERRCSKRLRATGGKMQE</sequence>